<dbReference type="WBParaSite" id="MCU_014179-RA">
    <property type="protein sequence ID" value="MCU_014179-RA"/>
    <property type="gene ID" value="MCU_014179"/>
</dbReference>
<dbReference type="AlphaFoldDB" id="A0A5K3G1Z8"/>
<organism evidence="2">
    <name type="scientific">Mesocestoides corti</name>
    <name type="common">Flatworm</name>
    <dbReference type="NCBI Taxonomy" id="53468"/>
    <lineage>
        <taxon>Eukaryota</taxon>
        <taxon>Metazoa</taxon>
        <taxon>Spiralia</taxon>
        <taxon>Lophotrochozoa</taxon>
        <taxon>Platyhelminthes</taxon>
        <taxon>Cestoda</taxon>
        <taxon>Eucestoda</taxon>
        <taxon>Cyclophyllidea</taxon>
        <taxon>Mesocestoididae</taxon>
        <taxon>Mesocestoides</taxon>
    </lineage>
</organism>
<evidence type="ECO:0000256" key="1">
    <source>
        <dbReference type="SAM" id="MobiDB-lite"/>
    </source>
</evidence>
<sequence>MQLRTTPHYTAPYNTTRRHTAPNFTPLHHASLLYT</sequence>
<evidence type="ECO:0000313" key="2">
    <source>
        <dbReference type="WBParaSite" id="MCU_014179-RA"/>
    </source>
</evidence>
<feature type="region of interest" description="Disordered" evidence="1">
    <location>
        <begin position="1"/>
        <end position="22"/>
    </location>
</feature>
<proteinExistence type="predicted"/>
<protein>
    <submittedName>
        <fullName evidence="2">Uncharacterized protein</fullName>
    </submittedName>
</protein>
<feature type="compositionally biased region" description="Polar residues" evidence="1">
    <location>
        <begin position="1"/>
        <end position="15"/>
    </location>
</feature>
<accession>A0A5K3G1Z8</accession>
<name>A0A5K3G1Z8_MESCO</name>
<reference evidence="2" key="1">
    <citation type="submission" date="2019-11" db="UniProtKB">
        <authorList>
            <consortium name="WormBaseParasite"/>
        </authorList>
    </citation>
    <scope>IDENTIFICATION</scope>
</reference>